<feature type="domain" description="NB-ARC" evidence="3">
    <location>
        <begin position="34"/>
        <end position="141"/>
    </location>
</feature>
<reference evidence="5" key="1">
    <citation type="submission" date="2013-07" db="EMBL/GenBank/DDBJ databases">
        <title>The genome of Eucalyptus grandis.</title>
        <authorList>
            <person name="Schmutz J."/>
            <person name="Hayes R."/>
            <person name="Myburg A."/>
            <person name="Tuskan G."/>
            <person name="Grattapaglia D."/>
            <person name="Rokhsar D.S."/>
        </authorList>
    </citation>
    <scope>NUCLEOTIDE SEQUENCE</scope>
    <source>
        <tissue evidence="5">Leaf extractions</tissue>
    </source>
</reference>
<dbReference type="GO" id="GO:0043531">
    <property type="term" value="F:ADP binding"/>
    <property type="evidence" value="ECO:0007669"/>
    <property type="project" value="InterPro"/>
</dbReference>
<dbReference type="InterPro" id="IPR058192">
    <property type="entry name" value="WHD_ROQ1-like"/>
</dbReference>
<dbReference type="Gene3D" id="3.40.50.300">
    <property type="entry name" value="P-loop containing nucleotide triphosphate hydrolases"/>
    <property type="match status" value="1"/>
</dbReference>
<dbReference type="PRINTS" id="PR00364">
    <property type="entry name" value="DISEASERSIST"/>
</dbReference>
<dbReference type="SUPFAM" id="SSF46785">
    <property type="entry name" value="Winged helix' DNA-binding domain"/>
    <property type="match status" value="1"/>
</dbReference>
<dbReference type="InterPro" id="IPR002182">
    <property type="entry name" value="NB-ARC"/>
</dbReference>
<evidence type="ECO:0000259" key="4">
    <source>
        <dbReference type="Pfam" id="PF23282"/>
    </source>
</evidence>
<organism evidence="5">
    <name type="scientific">Eucalyptus grandis</name>
    <name type="common">Flooded gum</name>
    <dbReference type="NCBI Taxonomy" id="71139"/>
    <lineage>
        <taxon>Eukaryota</taxon>
        <taxon>Viridiplantae</taxon>
        <taxon>Streptophyta</taxon>
        <taxon>Embryophyta</taxon>
        <taxon>Tracheophyta</taxon>
        <taxon>Spermatophyta</taxon>
        <taxon>Magnoliopsida</taxon>
        <taxon>eudicotyledons</taxon>
        <taxon>Gunneridae</taxon>
        <taxon>Pentapetalae</taxon>
        <taxon>rosids</taxon>
        <taxon>malvids</taxon>
        <taxon>Myrtales</taxon>
        <taxon>Myrtaceae</taxon>
        <taxon>Myrtoideae</taxon>
        <taxon>Eucalypteae</taxon>
        <taxon>Eucalyptus</taxon>
    </lineage>
</organism>
<dbReference type="AlphaFoldDB" id="A0A059AZ32"/>
<dbReference type="EMBL" id="KK198760">
    <property type="protein sequence ID" value="KCW59128.1"/>
    <property type="molecule type" value="Genomic_DNA"/>
</dbReference>
<dbReference type="PANTHER" id="PTHR11017:SF292">
    <property type="entry name" value="AAA+ ATPASE DOMAIN-CONTAINING PROTEIN"/>
    <property type="match status" value="1"/>
</dbReference>
<proteinExistence type="predicted"/>
<evidence type="ECO:0000256" key="1">
    <source>
        <dbReference type="ARBA" id="ARBA00022614"/>
    </source>
</evidence>
<dbReference type="InterPro" id="IPR036390">
    <property type="entry name" value="WH_DNA-bd_sf"/>
</dbReference>
<evidence type="ECO:0000259" key="3">
    <source>
        <dbReference type="Pfam" id="PF00931"/>
    </source>
</evidence>
<dbReference type="OMA" id="LRYANGH"/>
<dbReference type="PANTHER" id="PTHR11017">
    <property type="entry name" value="LEUCINE-RICH REPEAT-CONTAINING PROTEIN"/>
    <property type="match status" value="1"/>
</dbReference>
<dbReference type="GO" id="GO:0006952">
    <property type="term" value="P:defense response"/>
    <property type="evidence" value="ECO:0007669"/>
    <property type="project" value="InterPro"/>
</dbReference>
<dbReference type="SUPFAM" id="SSF52540">
    <property type="entry name" value="P-loop containing nucleoside triphosphate hydrolases"/>
    <property type="match status" value="1"/>
</dbReference>
<dbReference type="InParanoid" id="A0A059AZ32"/>
<dbReference type="STRING" id="71139.A0A059AZ32"/>
<protein>
    <submittedName>
        <fullName evidence="5">Uncharacterized protein</fullName>
    </submittedName>
</protein>
<sequence>MQIIDQRPVHVAEHLIGIHPRLIELNSMLKLGFDEDVRMIGLWGPGGIGKTTLGLALYNNISWQFEGSCFLEDVRKALEGPKDLAALQEQLLSDILPGQRLVVSNVRKGISLMQNNLYGKKVLLVLDNVTDKNQLDALAGNLKWFGLLCQHAFPSNINIRMALVDRVLRYANGHPLTLVRLGHYLYCRNEHDWESSLNILGKILKNPSNDTFKWSYNGLDDNAKEICLDIACFFRGYSKEYTMKVLDSCNFESTIGLKVLVEKSLITEEGGTLQISNNMIQLMAMDSARQEYPTRLWLLDDFRNVLSGHLVRFASVDIDFALTI</sequence>
<name>A0A059AZ32_EUCGR</name>
<gene>
    <name evidence="5" type="ORF">EUGRSUZ_H01750</name>
</gene>
<dbReference type="Pfam" id="PF23282">
    <property type="entry name" value="WHD_ROQ1"/>
    <property type="match status" value="1"/>
</dbReference>
<dbReference type="InterPro" id="IPR044974">
    <property type="entry name" value="Disease_R_plants"/>
</dbReference>
<dbReference type="InterPro" id="IPR027417">
    <property type="entry name" value="P-loop_NTPase"/>
</dbReference>
<dbReference type="Pfam" id="PF00931">
    <property type="entry name" value="NB-ARC"/>
    <property type="match status" value="1"/>
</dbReference>
<keyword evidence="1" id="KW-0433">Leucine-rich repeat</keyword>
<dbReference type="Gramene" id="KCW59128">
    <property type="protein sequence ID" value="KCW59128"/>
    <property type="gene ID" value="EUGRSUZ_H01750"/>
</dbReference>
<keyword evidence="2" id="KW-0677">Repeat</keyword>
<evidence type="ECO:0000313" key="5">
    <source>
        <dbReference type="EMBL" id="KCW59128.1"/>
    </source>
</evidence>
<accession>A0A059AZ32</accession>
<evidence type="ECO:0000256" key="2">
    <source>
        <dbReference type="ARBA" id="ARBA00022737"/>
    </source>
</evidence>
<feature type="domain" description="Disease resistance protein Roq1-like winged-helix" evidence="4">
    <location>
        <begin position="221"/>
        <end position="267"/>
    </location>
</feature>